<evidence type="ECO:0000313" key="2">
    <source>
        <dbReference type="EMBL" id="CAE2221934.1"/>
    </source>
</evidence>
<feature type="compositionally biased region" description="Basic and acidic residues" evidence="1">
    <location>
        <begin position="65"/>
        <end position="74"/>
    </location>
</feature>
<accession>A0A7S4I8K9</accession>
<organism evidence="2">
    <name type="scientific">Prymnesium polylepis</name>
    <dbReference type="NCBI Taxonomy" id="72548"/>
    <lineage>
        <taxon>Eukaryota</taxon>
        <taxon>Haptista</taxon>
        <taxon>Haptophyta</taxon>
        <taxon>Prymnesiophyceae</taxon>
        <taxon>Prymnesiales</taxon>
        <taxon>Prymnesiaceae</taxon>
        <taxon>Prymnesium</taxon>
    </lineage>
</organism>
<feature type="region of interest" description="Disordered" evidence="1">
    <location>
        <begin position="1"/>
        <end position="21"/>
    </location>
</feature>
<feature type="region of interest" description="Disordered" evidence="1">
    <location>
        <begin position="48"/>
        <end position="74"/>
    </location>
</feature>
<dbReference type="EMBL" id="HBKO01020126">
    <property type="protein sequence ID" value="CAE2221934.1"/>
    <property type="molecule type" value="Transcribed_RNA"/>
</dbReference>
<reference evidence="2" key="1">
    <citation type="submission" date="2021-01" db="EMBL/GenBank/DDBJ databases">
        <authorList>
            <person name="Corre E."/>
            <person name="Pelletier E."/>
            <person name="Niang G."/>
            <person name="Scheremetjew M."/>
            <person name="Finn R."/>
            <person name="Kale V."/>
            <person name="Holt S."/>
            <person name="Cochrane G."/>
            <person name="Meng A."/>
            <person name="Brown T."/>
            <person name="Cohen L."/>
        </authorList>
    </citation>
    <scope>NUCLEOTIDE SEQUENCE</scope>
    <source>
        <strain evidence="2">UIO037</strain>
    </source>
</reference>
<proteinExistence type="predicted"/>
<dbReference type="AlphaFoldDB" id="A0A7S4I8K9"/>
<name>A0A7S4I8K9_9EUKA</name>
<gene>
    <name evidence="2" type="ORF">CPOL0286_LOCUS9165</name>
</gene>
<sequence>MPRALSPPAQSQQPSPAGSALFDADDDAVLLLAEPLPSYYRPDAMITPSFAGGSTSKRTLAPTDLESHRFHLDAQRRRQQLEVLGMSDTPH</sequence>
<protein>
    <submittedName>
        <fullName evidence="2">Uncharacterized protein</fullName>
    </submittedName>
</protein>
<evidence type="ECO:0000256" key="1">
    <source>
        <dbReference type="SAM" id="MobiDB-lite"/>
    </source>
</evidence>